<dbReference type="RefSeq" id="WP_330199041.1">
    <property type="nucleotide sequence ID" value="NZ_JAZDRP010000004.1"/>
</dbReference>
<comment type="caution">
    <text evidence="6">The sequence shown here is derived from an EMBL/GenBank/DDBJ whole genome shotgun (WGS) entry which is preliminary data.</text>
</comment>
<reference evidence="6 7" key="1">
    <citation type="submission" date="2024-01" db="EMBL/GenBank/DDBJ databases">
        <title>Hyphobacterium bacterium isolated from marine sediment.</title>
        <authorList>
            <person name="Zhao S."/>
        </authorList>
    </citation>
    <scope>NUCLEOTIDE SEQUENCE [LARGE SCALE GENOMIC DNA]</scope>
    <source>
        <strain evidence="7">HN65</strain>
    </source>
</reference>
<keyword evidence="4 5" id="KW-0472">Membrane</keyword>
<keyword evidence="2 5" id="KW-0812">Transmembrane</keyword>
<name>A0ABU7LR40_9PROT</name>
<evidence type="ECO:0000313" key="7">
    <source>
        <dbReference type="Proteomes" id="UP001354971"/>
    </source>
</evidence>
<dbReference type="InterPro" id="IPR032808">
    <property type="entry name" value="DoxX"/>
</dbReference>
<keyword evidence="7" id="KW-1185">Reference proteome</keyword>
<accession>A0ABU7LR40</accession>
<keyword evidence="3 5" id="KW-1133">Transmembrane helix</keyword>
<organism evidence="6 7">
    <name type="scientific">Hyphobacterium lacteum</name>
    <dbReference type="NCBI Taxonomy" id="3116575"/>
    <lineage>
        <taxon>Bacteria</taxon>
        <taxon>Pseudomonadati</taxon>
        <taxon>Pseudomonadota</taxon>
        <taxon>Alphaproteobacteria</taxon>
        <taxon>Maricaulales</taxon>
        <taxon>Maricaulaceae</taxon>
        <taxon>Hyphobacterium</taxon>
    </lineage>
</organism>
<sequence length="139" mass="14664">MTEAISSAKLSGLTRHSHWLLRAAFAGVFLFHGTDKLMNLEASASMMGLPIAVWALVALAETAAGAGIIAGALIAGRTGDLITRASGFAILPVMLGAIVMVHMGRWSFVPTESHPMGGMEFQVFLLVTGLIFLLRGNEI</sequence>
<dbReference type="Pfam" id="PF07681">
    <property type="entry name" value="DoxX"/>
    <property type="match status" value="1"/>
</dbReference>
<feature type="transmembrane region" description="Helical" evidence="5">
    <location>
        <begin position="116"/>
        <end position="134"/>
    </location>
</feature>
<dbReference type="Proteomes" id="UP001354971">
    <property type="component" value="Unassembled WGS sequence"/>
</dbReference>
<evidence type="ECO:0000256" key="5">
    <source>
        <dbReference type="SAM" id="Phobius"/>
    </source>
</evidence>
<feature type="transmembrane region" description="Helical" evidence="5">
    <location>
        <begin position="51"/>
        <end position="75"/>
    </location>
</feature>
<evidence type="ECO:0000256" key="3">
    <source>
        <dbReference type="ARBA" id="ARBA00022989"/>
    </source>
</evidence>
<evidence type="ECO:0000256" key="1">
    <source>
        <dbReference type="ARBA" id="ARBA00004141"/>
    </source>
</evidence>
<proteinExistence type="predicted"/>
<dbReference type="EMBL" id="JAZDRP010000004">
    <property type="protein sequence ID" value="MEE2526378.1"/>
    <property type="molecule type" value="Genomic_DNA"/>
</dbReference>
<feature type="transmembrane region" description="Helical" evidence="5">
    <location>
        <begin position="87"/>
        <end position="104"/>
    </location>
</feature>
<evidence type="ECO:0000256" key="2">
    <source>
        <dbReference type="ARBA" id="ARBA00022692"/>
    </source>
</evidence>
<protein>
    <submittedName>
        <fullName evidence="6">DoxX family membrane protein</fullName>
    </submittedName>
</protein>
<evidence type="ECO:0000313" key="6">
    <source>
        <dbReference type="EMBL" id="MEE2526378.1"/>
    </source>
</evidence>
<gene>
    <name evidence="6" type="ORF">V0U79_08370</name>
</gene>
<comment type="subcellular location">
    <subcellularLocation>
        <location evidence="1">Membrane</location>
        <topology evidence="1">Multi-pass membrane protein</topology>
    </subcellularLocation>
</comment>
<evidence type="ECO:0000256" key="4">
    <source>
        <dbReference type="ARBA" id="ARBA00023136"/>
    </source>
</evidence>